<dbReference type="PANTHER" id="PTHR38451">
    <property type="entry name" value="TRNA (ADENINE(22)-N(1))-METHYLTRANSFERASE"/>
    <property type="match status" value="1"/>
</dbReference>
<protein>
    <submittedName>
        <fullName evidence="1">SAM-dependent methyltransferase</fullName>
    </submittedName>
</protein>
<evidence type="ECO:0000313" key="1">
    <source>
        <dbReference type="EMBL" id="BCL57189.1"/>
    </source>
</evidence>
<organism evidence="2 3">
    <name type="scientific">Faecalibacillus intestinalis</name>
    <dbReference type="NCBI Taxonomy" id="1982626"/>
    <lineage>
        <taxon>Bacteria</taxon>
        <taxon>Bacillati</taxon>
        <taxon>Bacillota</taxon>
        <taxon>Erysipelotrichia</taxon>
        <taxon>Erysipelotrichales</taxon>
        <taxon>Coprobacillaceae</taxon>
        <taxon>Faecalibacillus</taxon>
    </lineage>
</organism>
<reference evidence="4" key="3">
    <citation type="submission" date="2020-09" db="EMBL/GenBank/DDBJ databases">
        <title>Complete genome sequencing of Faecalibacillus intestinalis strain 14EGH31.</title>
        <authorList>
            <person name="Sakamoto M."/>
            <person name="Murakami T."/>
            <person name="Mori H."/>
        </authorList>
    </citation>
    <scope>NUCLEOTIDE SEQUENCE [LARGE SCALE GENOMIC DNA]</scope>
    <source>
        <strain evidence="4">14EGH31</strain>
    </source>
</reference>
<evidence type="ECO:0000313" key="3">
    <source>
        <dbReference type="Proteomes" id="UP000240974"/>
    </source>
</evidence>
<dbReference type="Proteomes" id="UP000240974">
    <property type="component" value="Unassembled WGS sequence"/>
</dbReference>
<keyword evidence="1" id="KW-0489">Methyltransferase</keyword>
<keyword evidence="1" id="KW-0808">Transferase</keyword>
<dbReference type="PANTHER" id="PTHR38451:SF1">
    <property type="entry name" value="TRNA (ADENINE(22)-N(1))-METHYLTRANSFERASE"/>
    <property type="match status" value="1"/>
</dbReference>
<dbReference type="Gene3D" id="1.10.287.1890">
    <property type="match status" value="1"/>
</dbReference>
<dbReference type="GO" id="GO:0160105">
    <property type="term" value="F:tRNA (adenine(22)-N1)-methyltransferase activity"/>
    <property type="evidence" value="ECO:0007669"/>
    <property type="project" value="InterPro"/>
</dbReference>
<evidence type="ECO:0000313" key="2">
    <source>
        <dbReference type="EMBL" id="PST41142.1"/>
    </source>
</evidence>
<dbReference type="Pfam" id="PF04816">
    <property type="entry name" value="TrmK"/>
    <property type="match status" value="1"/>
</dbReference>
<proteinExistence type="predicted"/>
<dbReference type="PIRSF" id="PIRSF018637">
    <property type="entry name" value="TrmK"/>
    <property type="match status" value="1"/>
</dbReference>
<gene>
    <name evidence="2" type="ORF">C7U54_07180</name>
    <name evidence="1" type="ORF">Fi14EGH31_09010</name>
</gene>
<evidence type="ECO:0000313" key="4">
    <source>
        <dbReference type="Proteomes" id="UP000593842"/>
    </source>
</evidence>
<accession>A0A2T3G0X4</accession>
<dbReference type="EMBL" id="PYLQ01000008">
    <property type="protein sequence ID" value="PST41142.1"/>
    <property type="molecule type" value="Genomic_DNA"/>
</dbReference>
<dbReference type="RefSeq" id="WP_107029826.1">
    <property type="nucleotide sequence ID" value="NZ_AP024085.1"/>
</dbReference>
<dbReference type="Gene3D" id="3.40.50.150">
    <property type="entry name" value="Vaccinia Virus protein VP39"/>
    <property type="match status" value="1"/>
</dbReference>
<dbReference type="InterPro" id="IPR029063">
    <property type="entry name" value="SAM-dependent_MTases_sf"/>
</dbReference>
<sequence>MKLSKRLELLAYLVEKHKKGNILADIGTDHAYLPCYLVEKNIIDKAYACDVAKGPFAASLSTIKQYHFEENVEALLGDGLDPILDKEVDMVTIAGMGSFLIVEILEKNKAYLNKVKQFYLQPNANTDHLRKYLFKNHFKIVDEKMIKDGHHIYEMMVVENTNQDIQYNQEDMMFGPVLRKNKDELFIRYWQKQYQTYLKIMKDLPSNHPRYLELEKQKQLIEGELNESL</sequence>
<dbReference type="Proteomes" id="UP000593842">
    <property type="component" value="Chromosome"/>
</dbReference>
<keyword evidence="3" id="KW-1185">Reference proteome</keyword>
<reference evidence="2 3" key="1">
    <citation type="journal article" date="2019" name="Int. J. Syst. Evol. Microbiol.">
        <title>Faecalibacillus intestinalis gen. nov., sp. nov. and Faecalibacillus faecis sp. nov., isolated from human faeces.</title>
        <authorList>
            <person name="Seo B."/>
            <person name="Jeon K."/>
            <person name="Baek I."/>
            <person name="Lee Y.M."/>
            <person name="Baek K."/>
            <person name="Ko G."/>
        </authorList>
    </citation>
    <scope>NUCLEOTIDE SEQUENCE [LARGE SCALE GENOMIC DNA]</scope>
    <source>
        <strain evidence="2 3">SNUG30099</strain>
    </source>
</reference>
<dbReference type="EMBL" id="AP024085">
    <property type="protein sequence ID" value="BCL57189.1"/>
    <property type="molecule type" value="Genomic_DNA"/>
</dbReference>
<name>A0A2T3G0X4_9FIRM</name>
<dbReference type="GeneID" id="70579341"/>
<reference evidence="1" key="2">
    <citation type="journal article" date="2020" name="Microbiol. Resour. Announc.">
        <title>Complete Genome Sequence of Faecalibacillus intestinalis JCM 34082, Isolated from Feces from a Healthy Japanese Female.</title>
        <authorList>
            <person name="Sakamoto M."/>
            <person name="Ikeyama N."/>
            <person name="Toyoda A."/>
            <person name="Murakami T."/>
            <person name="Mori H."/>
            <person name="Ohkuma M."/>
        </authorList>
    </citation>
    <scope>NUCLEOTIDE SEQUENCE</scope>
    <source>
        <strain evidence="1">14EGH31</strain>
    </source>
</reference>
<dbReference type="GO" id="GO:0032259">
    <property type="term" value="P:methylation"/>
    <property type="evidence" value="ECO:0007669"/>
    <property type="project" value="UniProtKB-KW"/>
</dbReference>
<dbReference type="AlphaFoldDB" id="A0A2T3G0X4"/>
<dbReference type="SUPFAM" id="SSF53335">
    <property type="entry name" value="S-adenosyl-L-methionine-dependent methyltransferases"/>
    <property type="match status" value="1"/>
</dbReference>
<dbReference type="KEGG" id="fit:Fi14EGH31_09010"/>
<dbReference type="InterPro" id="IPR006901">
    <property type="entry name" value="TrmK"/>
</dbReference>